<evidence type="ECO:0000256" key="1">
    <source>
        <dbReference type="ARBA" id="ARBA00010638"/>
    </source>
</evidence>
<organism evidence="4">
    <name type="scientific">hydrothermal vent metagenome</name>
    <dbReference type="NCBI Taxonomy" id="652676"/>
    <lineage>
        <taxon>unclassified sequences</taxon>
        <taxon>metagenomes</taxon>
        <taxon>ecological metagenomes</taxon>
    </lineage>
</organism>
<evidence type="ECO:0000313" key="4">
    <source>
        <dbReference type="EMBL" id="VAW39661.1"/>
    </source>
</evidence>
<evidence type="ECO:0000256" key="3">
    <source>
        <dbReference type="ARBA" id="ARBA00022840"/>
    </source>
</evidence>
<gene>
    <name evidence="4" type="ORF">MNBD_DELTA03-1020</name>
</gene>
<dbReference type="PANTHER" id="PTHR23407">
    <property type="entry name" value="ATPASE INHIBITOR/5-FORMYLTETRAHYDROFOLATE CYCLO-LIGASE"/>
    <property type="match status" value="1"/>
</dbReference>
<dbReference type="NCBIfam" id="TIGR02727">
    <property type="entry name" value="MTHFS_bact"/>
    <property type="match status" value="1"/>
</dbReference>
<dbReference type="EMBL" id="UOEX01000293">
    <property type="protein sequence ID" value="VAW39661.1"/>
    <property type="molecule type" value="Genomic_DNA"/>
</dbReference>
<dbReference type="InterPro" id="IPR037171">
    <property type="entry name" value="NagB/RpiA_transferase-like"/>
</dbReference>
<keyword evidence="4" id="KW-0436">Ligase</keyword>
<dbReference type="InterPro" id="IPR002698">
    <property type="entry name" value="FTHF_cligase"/>
</dbReference>
<dbReference type="GO" id="GO:0035999">
    <property type="term" value="P:tetrahydrofolate interconversion"/>
    <property type="evidence" value="ECO:0007669"/>
    <property type="project" value="TreeGrafter"/>
</dbReference>
<dbReference type="GO" id="GO:0005524">
    <property type="term" value="F:ATP binding"/>
    <property type="evidence" value="ECO:0007669"/>
    <property type="project" value="UniProtKB-KW"/>
</dbReference>
<dbReference type="SUPFAM" id="SSF100950">
    <property type="entry name" value="NagB/RpiA/CoA transferase-like"/>
    <property type="match status" value="1"/>
</dbReference>
<dbReference type="PANTHER" id="PTHR23407:SF1">
    <property type="entry name" value="5-FORMYLTETRAHYDROFOLATE CYCLO-LIGASE"/>
    <property type="match status" value="1"/>
</dbReference>
<keyword evidence="3" id="KW-0067">ATP-binding</keyword>
<protein>
    <submittedName>
        <fullName evidence="4">5-formyltetrahydrofolate cyclo-ligase</fullName>
        <ecNumber evidence="4">6.3.3.2</ecNumber>
    </submittedName>
</protein>
<dbReference type="PIRSF" id="PIRSF006806">
    <property type="entry name" value="FTHF_cligase"/>
    <property type="match status" value="1"/>
</dbReference>
<comment type="similarity">
    <text evidence="1">Belongs to the 5-formyltetrahydrofolate cyclo-ligase family.</text>
</comment>
<reference evidence="4" key="1">
    <citation type="submission" date="2018-06" db="EMBL/GenBank/DDBJ databases">
        <authorList>
            <person name="Zhirakovskaya E."/>
        </authorList>
    </citation>
    <scope>NUCLEOTIDE SEQUENCE</scope>
</reference>
<keyword evidence="2" id="KW-0547">Nucleotide-binding</keyword>
<dbReference type="AlphaFoldDB" id="A0A3B0V9Y5"/>
<dbReference type="InterPro" id="IPR024185">
    <property type="entry name" value="FTHF_cligase-like_sf"/>
</dbReference>
<accession>A0A3B0V9Y5</accession>
<evidence type="ECO:0000256" key="2">
    <source>
        <dbReference type="ARBA" id="ARBA00022741"/>
    </source>
</evidence>
<dbReference type="Pfam" id="PF01812">
    <property type="entry name" value="5-FTHF_cyc-lig"/>
    <property type="match status" value="1"/>
</dbReference>
<dbReference type="EC" id="6.3.3.2" evidence="4"/>
<dbReference type="GO" id="GO:0009396">
    <property type="term" value="P:folic acid-containing compound biosynthetic process"/>
    <property type="evidence" value="ECO:0007669"/>
    <property type="project" value="TreeGrafter"/>
</dbReference>
<dbReference type="GO" id="GO:0030272">
    <property type="term" value="F:5-formyltetrahydrofolate cyclo-ligase activity"/>
    <property type="evidence" value="ECO:0007669"/>
    <property type="project" value="UniProtKB-EC"/>
</dbReference>
<sequence>MEQRRNELRRRILARRGQMAAEERRAKSALITERLLAMPEFKRAGTIFTYINFRSEVETLNLADKCLELGKRLCVPVTLTAEKRLAACRLTDPAAELRPGYCRIPEPDISKAEFVAPREIDIVVLPGSVFDKSGGRLGYGGGYYDRFLAREAPDALRVGLAFELQIVDEVPLMAHDMRLHYLLSEFAARQCSIMAGCQPMSAHGSLMEP</sequence>
<proteinExistence type="inferred from homology"/>
<name>A0A3B0V9Y5_9ZZZZ</name>
<dbReference type="Gene3D" id="3.40.50.10420">
    <property type="entry name" value="NagB/RpiA/CoA transferase-like"/>
    <property type="match status" value="1"/>
</dbReference>